<feature type="compositionally biased region" description="Basic and acidic residues" evidence="2">
    <location>
        <begin position="188"/>
        <end position="203"/>
    </location>
</feature>
<keyword evidence="1" id="KW-0175">Coiled coil</keyword>
<feature type="region of interest" description="Disordered" evidence="2">
    <location>
        <begin position="165"/>
        <end position="262"/>
    </location>
</feature>
<proteinExistence type="predicted"/>
<evidence type="ECO:0000313" key="3">
    <source>
        <dbReference type="EMBL" id="KAF4959418.1"/>
    </source>
</evidence>
<dbReference type="EMBL" id="JABEXW010000663">
    <property type="protein sequence ID" value="KAF4959418.1"/>
    <property type="molecule type" value="Genomic_DNA"/>
</dbReference>
<accession>A0A8H4X2A6</accession>
<protein>
    <submittedName>
        <fullName evidence="3">Uncharacterized protein</fullName>
    </submittedName>
</protein>
<feature type="coiled-coil region" evidence="1">
    <location>
        <begin position="316"/>
        <end position="425"/>
    </location>
</feature>
<dbReference type="AlphaFoldDB" id="A0A8H4X2A6"/>
<evidence type="ECO:0000256" key="2">
    <source>
        <dbReference type="SAM" id="MobiDB-lite"/>
    </source>
</evidence>
<evidence type="ECO:0000256" key="1">
    <source>
        <dbReference type="SAM" id="Coils"/>
    </source>
</evidence>
<keyword evidence="4" id="KW-1185">Reference proteome</keyword>
<evidence type="ECO:0000313" key="4">
    <source>
        <dbReference type="Proteomes" id="UP000622797"/>
    </source>
</evidence>
<reference evidence="3" key="1">
    <citation type="journal article" date="2020" name="BMC Genomics">
        <title>Correction to: Identification and distribution of gene clusters required for synthesis of sphingolipid metabolism inhibitors in diverse species of the filamentous fungus Fusarium.</title>
        <authorList>
            <person name="Kim H.S."/>
            <person name="Lohmar J.M."/>
            <person name="Busman M."/>
            <person name="Brown D.W."/>
            <person name="Naumann T.A."/>
            <person name="Divon H.H."/>
            <person name="Lysoe E."/>
            <person name="Uhlig S."/>
            <person name="Proctor R.H."/>
        </authorList>
    </citation>
    <scope>NUCLEOTIDE SEQUENCE</scope>
    <source>
        <strain evidence="3">NRRL 20472</strain>
    </source>
</reference>
<feature type="region of interest" description="Disordered" evidence="2">
    <location>
        <begin position="438"/>
        <end position="469"/>
    </location>
</feature>
<feature type="compositionally biased region" description="Low complexity" evidence="2">
    <location>
        <begin position="443"/>
        <end position="453"/>
    </location>
</feature>
<organism evidence="3 4">
    <name type="scientific">Fusarium sarcochroum</name>
    <dbReference type="NCBI Taxonomy" id="1208366"/>
    <lineage>
        <taxon>Eukaryota</taxon>
        <taxon>Fungi</taxon>
        <taxon>Dikarya</taxon>
        <taxon>Ascomycota</taxon>
        <taxon>Pezizomycotina</taxon>
        <taxon>Sordariomycetes</taxon>
        <taxon>Hypocreomycetidae</taxon>
        <taxon>Hypocreales</taxon>
        <taxon>Nectriaceae</taxon>
        <taxon>Fusarium</taxon>
        <taxon>Fusarium lateritium species complex</taxon>
    </lineage>
</organism>
<dbReference type="Proteomes" id="UP000622797">
    <property type="component" value="Unassembled WGS sequence"/>
</dbReference>
<feature type="compositionally biased region" description="Acidic residues" evidence="2">
    <location>
        <begin position="171"/>
        <end position="187"/>
    </location>
</feature>
<feature type="region of interest" description="Disordered" evidence="2">
    <location>
        <begin position="1"/>
        <end position="36"/>
    </location>
</feature>
<sequence length="469" mass="53317">MPPKNRSILAATPPDGRFGDNNENPPSPTLSSKDDDKLSNTEIVEILKLGNNNRTIYSVVAKASRTVHEYTGQWPWEWAADFPPQRWSKNMVQELAKLIRGLEGNTHKLEEVKKYFRDIIEEKKKRKSYSQNLKYGDIENALERFGLQKPGHYRERMYAWRTKALDTQHDDSDEEDEDYEKENEDNNENDKDGETPNSGKDEFGDSSTIVAAISPAPITNSKRRSDLPCDPPQSSKRPRRESRGALSSQQDTSLLEAARQRPEPFIHRESVAALKPMEEIRKTILELLKEEQASFQTVIGPMTTQIFKLKGPIESQENAQAQVNNYQRVVAEAYQDRESAEKSRREFESHKEKFDLPPHIHEMSLNHYKEKLAVCDNKLQEANTELSRAKWALADMNSDGTLQKLDQMRTELAELQGRHDQTIGDRKSWLGEVLRLASRSTNAGDDSSAASSKDVAEPGSVRLPGAREG</sequence>
<reference evidence="3" key="2">
    <citation type="submission" date="2020-05" db="EMBL/GenBank/DDBJ databases">
        <authorList>
            <person name="Kim H.-S."/>
            <person name="Proctor R.H."/>
            <person name="Brown D.W."/>
        </authorList>
    </citation>
    <scope>NUCLEOTIDE SEQUENCE</scope>
    <source>
        <strain evidence="3">NRRL 20472</strain>
    </source>
</reference>
<gene>
    <name evidence="3" type="ORF">FSARC_10743</name>
</gene>
<name>A0A8H4X2A6_9HYPO</name>
<dbReference type="OrthoDB" id="5089539at2759"/>
<comment type="caution">
    <text evidence="3">The sequence shown here is derived from an EMBL/GenBank/DDBJ whole genome shotgun (WGS) entry which is preliminary data.</text>
</comment>